<evidence type="ECO:0000313" key="8">
    <source>
        <dbReference type="EMBL" id="KRL14175.1"/>
    </source>
</evidence>
<feature type="transmembrane region" description="Helical" evidence="6">
    <location>
        <begin position="238"/>
        <end position="260"/>
    </location>
</feature>
<dbReference type="PANTHER" id="PTHR30619">
    <property type="entry name" value="DNA INTERNALIZATION/COMPETENCE PROTEIN COMEC/REC2"/>
    <property type="match status" value="1"/>
</dbReference>
<dbReference type="STRING" id="1423792.FD09_GL001339"/>
<evidence type="ECO:0000256" key="3">
    <source>
        <dbReference type="ARBA" id="ARBA00022692"/>
    </source>
</evidence>
<organism evidence="8 9">
    <name type="scientific">Schleiferilactobacillus perolens DSM 12744</name>
    <dbReference type="NCBI Taxonomy" id="1423792"/>
    <lineage>
        <taxon>Bacteria</taxon>
        <taxon>Bacillati</taxon>
        <taxon>Bacillota</taxon>
        <taxon>Bacilli</taxon>
        <taxon>Lactobacillales</taxon>
        <taxon>Lactobacillaceae</taxon>
        <taxon>Schleiferilactobacillus</taxon>
    </lineage>
</organism>
<feature type="transmembrane region" description="Helical" evidence="6">
    <location>
        <begin position="328"/>
        <end position="346"/>
    </location>
</feature>
<comment type="caution">
    <text evidence="8">The sequence shown here is derived from an EMBL/GenBank/DDBJ whole genome shotgun (WGS) entry which is preliminary data.</text>
</comment>
<evidence type="ECO:0000256" key="5">
    <source>
        <dbReference type="ARBA" id="ARBA00023136"/>
    </source>
</evidence>
<accession>A0A0R1N1L5</accession>
<dbReference type="InterPro" id="IPR036866">
    <property type="entry name" value="RibonucZ/Hydroxyglut_hydro"/>
</dbReference>
<name>A0A0R1N1L5_9LACO</name>
<keyword evidence="2" id="KW-1003">Cell membrane</keyword>
<dbReference type="PANTHER" id="PTHR30619:SF7">
    <property type="entry name" value="BETA-LACTAMASE DOMAIN PROTEIN"/>
    <property type="match status" value="1"/>
</dbReference>
<feature type="transmembrane region" description="Helical" evidence="6">
    <location>
        <begin position="266"/>
        <end position="284"/>
    </location>
</feature>
<dbReference type="OrthoDB" id="9761531at2"/>
<dbReference type="InterPro" id="IPR035681">
    <property type="entry name" value="ComA-like_MBL"/>
</dbReference>
<proteinExistence type="predicted"/>
<dbReference type="AlphaFoldDB" id="A0A0R1N1L5"/>
<evidence type="ECO:0000256" key="2">
    <source>
        <dbReference type="ARBA" id="ARBA00022475"/>
    </source>
</evidence>
<protein>
    <submittedName>
        <fullName evidence="8">ComE operon protein 3</fullName>
    </submittedName>
</protein>
<keyword evidence="5 6" id="KW-0472">Membrane</keyword>
<keyword evidence="3 6" id="KW-0812">Transmembrane</keyword>
<dbReference type="SUPFAM" id="SSF56281">
    <property type="entry name" value="Metallo-hydrolase/oxidoreductase"/>
    <property type="match status" value="1"/>
</dbReference>
<dbReference type="RefSeq" id="WP_057818146.1">
    <property type="nucleotide sequence ID" value="NZ_AZEC01000002.1"/>
</dbReference>
<dbReference type="CDD" id="cd07731">
    <property type="entry name" value="ComA-like_MBL-fold"/>
    <property type="match status" value="1"/>
</dbReference>
<feature type="transmembrane region" description="Helical" evidence="6">
    <location>
        <begin position="41"/>
        <end position="60"/>
    </location>
</feature>
<sequence length="763" mass="85622">MKRHTAFWTAIAVVGAAILFGGGHLGGGLLLLFALMHSGQLGWRAVLLTLVTLVCWAGLWQLSLPSASFAEARSGQASVLVYPSRLKVNGDLLTGRVQDTESEKMVWWQYKLSSAVEKQSLLAQNQPFIISGLVERSALTSRRNPGTFDFQQFAHYQYHIHTRWQMTGGTIQTTPTPSWRTWFSFVGERWRQVLRRRIDTLPPHLRIYVQGLLLGGQDHSVLAKTLQADQTKLGIIHLWSLSGMQVMLLGTALLCLLSIGRCPYEVARYVVIGLLLAYGLLTDWPTGVTRSVAMFGLAHGLPARWSLGPLDRMGVVFIWWSLGRPLGVLLLGNILSFFLAFCLYYAPAKFWRQSLWINLLSLPFVVYFQYQWSPFTLLLNIALIPLFNFVVFPLVFLVTILALIGMPGWRMLEIGLTGLDQHLAWWAQLPGAVWTIGMIPGMMLGVLIICSLLIAFVPRWRLAALGVFGTLLVGLTIWRQWPLQDRVAFIDVGQGDSSLVIARGSGPRVLIDTGGQLQFTRPKWQTRYYSPPIDYHVLPVLRYWGIGRLDAVFISHQDADHMGNLGDLLQQVAVNQIFVPSGMQEHEGLCAAVTRARQKPAVIPLTAGQNVTIRGMTFYVVHPFQAGSGTNEDSLVVQTQLQHHNLLWLGDLDTAGEERIMQHFSLTADIIKLGHHGSKTSTGDALLQALKPQIGIISAGQNNRYHHPAPTTVERLRHNQVTALNTAEQGYIEYVAPIFGEPYWHTMRQWRQKQWMLKHYSKN</sequence>
<reference evidence="8 9" key="1">
    <citation type="journal article" date="2015" name="Genome Announc.">
        <title>Expanding the biotechnology potential of lactobacilli through comparative genomics of 213 strains and associated genera.</title>
        <authorList>
            <person name="Sun Z."/>
            <person name="Harris H.M."/>
            <person name="McCann A."/>
            <person name="Guo C."/>
            <person name="Argimon S."/>
            <person name="Zhang W."/>
            <person name="Yang X."/>
            <person name="Jeffery I.B."/>
            <person name="Cooney J.C."/>
            <person name="Kagawa T.F."/>
            <person name="Liu W."/>
            <person name="Song Y."/>
            <person name="Salvetti E."/>
            <person name="Wrobel A."/>
            <person name="Rasinkangas P."/>
            <person name="Parkhill J."/>
            <person name="Rea M.C."/>
            <person name="O'Sullivan O."/>
            <person name="Ritari J."/>
            <person name="Douillard F.P."/>
            <person name="Paul Ross R."/>
            <person name="Yang R."/>
            <person name="Briner A.E."/>
            <person name="Felis G.E."/>
            <person name="de Vos W.M."/>
            <person name="Barrangou R."/>
            <person name="Klaenhammer T.R."/>
            <person name="Caufield P.W."/>
            <person name="Cui Y."/>
            <person name="Zhang H."/>
            <person name="O'Toole P.W."/>
        </authorList>
    </citation>
    <scope>NUCLEOTIDE SEQUENCE [LARGE SCALE GENOMIC DNA]</scope>
    <source>
        <strain evidence="8 9">DSM 12744</strain>
    </source>
</reference>
<feature type="transmembrane region" description="Helical" evidence="6">
    <location>
        <begin position="378"/>
        <end position="404"/>
    </location>
</feature>
<feature type="transmembrane region" description="Helical" evidence="6">
    <location>
        <begin position="460"/>
        <end position="478"/>
    </location>
</feature>
<keyword evidence="9" id="KW-1185">Reference proteome</keyword>
<feature type="transmembrane region" description="Helical" evidence="6">
    <location>
        <begin position="7"/>
        <end position="35"/>
    </location>
</feature>
<dbReference type="SMART" id="SM00849">
    <property type="entry name" value="Lactamase_B"/>
    <property type="match status" value="1"/>
</dbReference>
<dbReference type="Pfam" id="PF03772">
    <property type="entry name" value="Competence"/>
    <property type="match status" value="1"/>
</dbReference>
<dbReference type="NCBIfam" id="TIGR00361">
    <property type="entry name" value="ComEC_Rec2"/>
    <property type="match status" value="1"/>
</dbReference>
<evidence type="ECO:0000256" key="6">
    <source>
        <dbReference type="SAM" id="Phobius"/>
    </source>
</evidence>
<feature type="domain" description="Metallo-beta-lactamase" evidence="7">
    <location>
        <begin position="496"/>
        <end position="701"/>
    </location>
</feature>
<comment type="subcellular location">
    <subcellularLocation>
        <location evidence="1">Cell membrane</location>
        <topology evidence="1">Multi-pass membrane protein</topology>
    </subcellularLocation>
</comment>
<dbReference type="Gene3D" id="3.60.15.10">
    <property type="entry name" value="Ribonuclease Z/Hydroxyacylglutathione hydrolase-like"/>
    <property type="match status" value="1"/>
</dbReference>
<dbReference type="InterPro" id="IPR004797">
    <property type="entry name" value="Competence_ComEC/Rec2"/>
</dbReference>
<evidence type="ECO:0000313" key="9">
    <source>
        <dbReference type="Proteomes" id="UP000051330"/>
    </source>
</evidence>
<evidence type="ECO:0000256" key="1">
    <source>
        <dbReference type="ARBA" id="ARBA00004651"/>
    </source>
</evidence>
<dbReference type="Proteomes" id="UP000051330">
    <property type="component" value="Unassembled WGS sequence"/>
</dbReference>
<evidence type="ECO:0000256" key="4">
    <source>
        <dbReference type="ARBA" id="ARBA00022989"/>
    </source>
</evidence>
<evidence type="ECO:0000259" key="7">
    <source>
        <dbReference type="SMART" id="SM00849"/>
    </source>
</evidence>
<dbReference type="GO" id="GO:0030420">
    <property type="term" value="P:establishment of competence for transformation"/>
    <property type="evidence" value="ECO:0007669"/>
    <property type="project" value="InterPro"/>
</dbReference>
<dbReference type="EMBL" id="AZEC01000002">
    <property type="protein sequence ID" value="KRL14175.1"/>
    <property type="molecule type" value="Genomic_DNA"/>
</dbReference>
<keyword evidence="4 6" id="KW-1133">Transmembrane helix</keyword>
<dbReference type="InterPro" id="IPR052159">
    <property type="entry name" value="Competence_DNA_uptake"/>
</dbReference>
<dbReference type="Pfam" id="PF00753">
    <property type="entry name" value="Lactamase_B"/>
    <property type="match status" value="1"/>
</dbReference>
<feature type="transmembrane region" description="Helical" evidence="6">
    <location>
        <begin position="355"/>
        <end position="372"/>
    </location>
</feature>
<dbReference type="InterPro" id="IPR004477">
    <property type="entry name" value="ComEC_N"/>
</dbReference>
<dbReference type="GO" id="GO:0005886">
    <property type="term" value="C:plasma membrane"/>
    <property type="evidence" value="ECO:0007669"/>
    <property type="project" value="UniProtKB-SubCell"/>
</dbReference>
<dbReference type="InterPro" id="IPR001279">
    <property type="entry name" value="Metallo-B-lactamas"/>
</dbReference>
<feature type="transmembrane region" description="Helical" evidence="6">
    <location>
        <begin position="425"/>
        <end position="454"/>
    </location>
</feature>
<dbReference type="PATRIC" id="fig|1423792.3.peg.1358"/>
<gene>
    <name evidence="8" type="ORF">FD09_GL001339</name>
</gene>